<evidence type="ECO:0000313" key="2">
    <source>
        <dbReference type="EMBL" id="KAB1187813.1"/>
    </source>
</evidence>
<name>A0A643JWE0_9EURY</name>
<protein>
    <submittedName>
        <fullName evidence="2">Uncharacterized protein</fullName>
    </submittedName>
</protein>
<feature type="transmembrane region" description="Helical" evidence="1">
    <location>
        <begin position="12"/>
        <end position="33"/>
    </location>
</feature>
<proteinExistence type="predicted"/>
<dbReference type="RefSeq" id="WP_151136837.1">
    <property type="nucleotide sequence ID" value="NZ_VZUS01000001.1"/>
</dbReference>
<gene>
    <name evidence="2" type="ORF">Hfx1149_07115</name>
</gene>
<dbReference type="AlphaFoldDB" id="A0A643JWE0"/>
<keyword evidence="1" id="KW-0812">Transmembrane</keyword>
<feature type="transmembrane region" description="Helical" evidence="1">
    <location>
        <begin position="71"/>
        <end position="93"/>
    </location>
</feature>
<accession>A0A643JWE0</accession>
<sequence>MGTQTKERRYDAGFGWAIGMAVGLVFGVLGWVMTREITMLLVVFVATGSALGFALEQSLNPAPLTPRQRRLLLVFLTVGVVAGVLAFLTWSGLR</sequence>
<evidence type="ECO:0000256" key="1">
    <source>
        <dbReference type="SAM" id="Phobius"/>
    </source>
</evidence>
<organism evidence="2">
    <name type="scientific">Haloferax sp. CBA1149</name>
    <dbReference type="NCBI Taxonomy" id="2650753"/>
    <lineage>
        <taxon>Archaea</taxon>
        <taxon>Methanobacteriati</taxon>
        <taxon>Methanobacteriota</taxon>
        <taxon>Stenosarchaea group</taxon>
        <taxon>Halobacteria</taxon>
        <taxon>Halobacteriales</taxon>
        <taxon>Haloferacaceae</taxon>
        <taxon>Haloferax</taxon>
    </lineage>
</organism>
<keyword evidence="1" id="KW-0472">Membrane</keyword>
<dbReference type="EMBL" id="VZUS01000001">
    <property type="protein sequence ID" value="KAB1187813.1"/>
    <property type="molecule type" value="Genomic_DNA"/>
</dbReference>
<reference evidence="2" key="1">
    <citation type="submission" date="2019-09" db="EMBL/GenBank/DDBJ databases">
        <title>Genomic analysis of Haloferax sp. CBA1149.</title>
        <authorList>
            <person name="Roh S.W."/>
        </authorList>
    </citation>
    <scope>NUCLEOTIDE SEQUENCE</scope>
    <source>
        <strain evidence="2">CBA1149</strain>
    </source>
</reference>
<keyword evidence="1" id="KW-1133">Transmembrane helix</keyword>
<comment type="caution">
    <text evidence="2">The sequence shown here is derived from an EMBL/GenBank/DDBJ whole genome shotgun (WGS) entry which is preliminary data.</text>
</comment>
<feature type="transmembrane region" description="Helical" evidence="1">
    <location>
        <begin position="39"/>
        <end position="59"/>
    </location>
</feature>